<dbReference type="GO" id="GO:0051539">
    <property type="term" value="F:4 iron, 4 sulfur cluster binding"/>
    <property type="evidence" value="ECO:0007669"/>
    <property type="project" value="UniProtKB-KW"/>
</dbReference>
<dbReference type="SFLD" id="SFLDG01067">
    <property type="entry name" value="SPASM/twitch_domain_containing"/>
    <property type="match status" value="1"/>
</dbReference>
<evidence type="ECO:0000256" key="6">
    <source>
        <dbReference type="ARBA" id="ARBA00023014"/>
    </source>
</evidence>
<evidence type="ECO:0000256" key="4">
    <source>
        <dbReference type="ARBA" id="ARBA00022723"/>
    </source>
</evidence>
<keyword evidence="2" id="KW-0004">4Fe-4S</keyword>
<dbReference type="InterPro" id="IPR050377">
    <property type="entry name" value="Radical_SAM_PqqE_MftC-like"/>
</dbReference>
<evidence type="ECO:0000256" key="5">
    <source>
        <dbReference type="ARBA" id="ARBA00023004"/>
    </source>
</evidence>
<keyword evidence="3" id="KW-0949">S-adenosyl-L-methionine</keyword>
<feature type="domain" description="Radical SAM core" evidence="7">
    <location>
        <begin position="1"/>
        <end position="212"/>
    </location>
</feature>
<evidence type="ECO:0000256" key="2">
    <source>
        <dbReference type="ARBA" id="ARBA00022485"/>
    </source>
</evidence>
<reference evidence="8" key="1">
    <citation type="journal article" date="2015" name="Nature">
        <title>Complex archaea that bridge the gap between prokaryotes and eukaryotes.</title>
        <authorList>
            <person name="Spang A."/>
            <person name="Saw J.H."/>
            <person name="Jorgensen S.L."/>
            <person name="Zaremba-Niedzwiedzka K."/>
            <person name="Martijn J."/>
            <person name="Lind A.E."/>
            <person name="van Eijk R."/>
            <person name="Schleper C."/>
            <person name="Guy L."/>
            <person name="Ettema T.J."/>
        </authorList>
    </citation>
    <scope>NUCLEOTIDE SEQUENCE</scope>
</reference>
<sequence>MKICSWNVTNKCNLYCKHCYRDAGKESENELSTEEGFTLLDEIAKADFKLMVFSGGEPLMRPDILELTKHATSLGLRPVYGTNGYYLDIEMANNLKKAGGAAVAISLHMLDEEKLDDFCGVNGAFKMSIEAMRNCKKVDLPFQVNTTVFDSNIEDIEKICELAKEMGAKSHHILFLVPTGRGKDFEEKSLRAVEYERLIRKLLKKRKELNFDIKPTCAPHFKRIADYLNIPMHRYSRGCLAGISYISIIPNGDVWPCPYLPMKLGNIRKIPFNEIWKNNHILNKLRTMEYTGECGICEYKKSCGGCRARAYFYYNDIMAHEPWCMYKHRYAEMS</sequence>
<keyword evidence="4" id="KW-0479">Metal-binding</keyword>
<dbReference type="PANTHER" id="PTHR11228:SF34">
    <property type="entry name" value="TUNGSTEN-CONTAINING ALDEHYDE FERREDOXIN OXIDOREDUCTASE COFACTOR MODIFYING PROTEIN"/>
    <property type="match status" value="1"/>
</dbReference>
<dbReference type="SMART" id="SM00729">
    <property type="entry name" value="Elp3"/>
    <property type="match status" value="1"/>
</dbReference>
<dbReference type="NCBIfam" id="TIGR04085">
    <property type="entry name" value="rSAM_more_4Fe4S"/>
    <property type="match status" value="1"/>
</dbReference>
<dbReference type="InterPro" id="IPR006638">
    <property type="entry name" value="Elp3/MiaA/NifB-like_rSAM"/>
</dbReference>
<dbReference type="AlphaFoldDB" id="A0A0F9RV87"/>
<evidence type="ECO:0000256" key="1">
    <source>
        <dbReference type="ARBA" id="ARBA00001966"/>
    </source>
</evidence>
<proteinExistence type="predicted"/>
<dbReference type="PIRSF" id="PIRSF037420">
    <property type="entry name" value="PQQ_syn_pqqE"/>
    <property type="match status" value="1"/>
</dbReference>
<name>A0A0F9RV87_9ZZZZ</name>
<comment type="cofactor">
    <cofactor evidence="1">
        <name>[4Fe-4S] cluster</name>
        <dbReference type="ChEBI" id="CHEBI:49883"/>
    </cofactor>
</comment>
<dbReference type="Pfam" id="PF04055">
    <property type="entry name" value="Radical_SAM"/>
    <property type="match status" value="1"/>
</dbReference>
<dbReference type="SUPFAM" id="SSF102114">
    <property type="entry name" value="Radical SAM enzymes"/>
    <property type="match status" value="1"/>
</dbReference>
<keyword evidence="5" id="KW-0408">Iron</keyword>
<organism evidence="8">
    <name type="scientific">marine sediment metagenome</name>
    <dbReference type="NCBI Taxonomy" id="412755"/>
    <lineage>
        <taxon>unclassified sequences</taxon>
        <taxon>metagenomes</taxon>
        <taxon>ecological metagenomes</taxon>
    </lineage>
</organism>
<dbReference type="SFLD" id="SFLDS00029">
    <property type="entry name" value="Radical_SAM"/>
    <property type="match status" value="1"/>
</dbReference>
<gene>
    <name evidence="8" type="ORF">LCGC14_0532740</name>
</gene>
<dbReference type="Pfam" id="PF13186">
    <property type="entry name" value="SPASM"/>
    <property type="match status" value="1"/>
</dbReference>
<dbReference type="SFLD" id="SFLDG01386">
    <property type="entry name" value="main_SPASM_domain-containing"/>
    <property type="match status" value="1"/>
</dbReference>
<dbReference type="InterPro" id="IPR013785">
    <property type="entry name" value="Aldolase_TIM"/>
</dbReference>
<dbReference type="InterPro" id="IPR023885">
    <property type="entry name" value="4Fe4S-binding_SPASM_dom"/>
</dbReference>
<dbReference type="InterPro" id="IPR017200">
    <property type="entry name" value="PqqE-like"/>
</dbReference>
<dbReference type="CDD" id="cd01335">
    <property type="entry name" value="Radical_SAM"/>
    <property type="match status" value="1"/>
</dbReference>
<accession>A0A0F9RV87</accession>
<protein>
    <recommendedName>
        <fullName evidence="7">Radical SAM core domain-containing protein</fullName>
    </recommendedName>
</protein>
<keyword evidence="6" id="KW-0411">Iron-sulfur</keyword>
<dbReference type="InterPro" id="IPR007197">
    <property type="entry name" value="rSAM"/>
</dbReference>
<dbReference type="GO" id="GO:0003824">
    <property type="term" value="F:catalytic activity"/>
    <property type="evidence" value="ECO:0007669"/>
    <property type="project" value="InterPro"/>
</dbReference>
<dbReference type="GO" id="GO:0046872">
    <property type="term" value="F:metal ion binding"/>
    <property type="evidence" value="ECO:0007669"/>
    <property type="project" value="UniProtKB-KW"/>
</dbReference>
<dbReference type="EMBL" id="LAZR01000698">
    <property type="protein sequence ID" value="KKN60360.1"/>
    <property type="molecule type" value="Genomic_DNA"/>
</dbReference>
<dbReference type="PANTHER" id="PTHR11228">
    <property type="entry name" value="RADICAL SAM DOMAIN PROTEIN"/>
    <property type="match status" value="1"/>
</dbReference>
<comment type="caution">
    <text evidence="8">The sequence shown here is derived from an EMBL/GenBank/DDBJ whole genome shotgun (WGS) entry which is preliminary data.</text>
</comment>
<evidence type="ECO:0000259" key="7">
    <source>
        <dbReference type="PROSITE" id="PS51918"/>
    </source>
</evidence>
<evidence type="ECO:0000256" key="3">
    <source>
        <dbReference type="ARBA" id="ARBA00022691"/>
    </source>
</evidence>
<dbReference type="CDD" id="cd21123">
    <property type="entry name" value="SPASM_MftC-like"/>
    <property type="match status" value="1"/>
</dbReference>
<dbReference type="Gene3D" id="3.20.20.70">
    <property type="entry name" value="Aldolase class I"/>
    <property type="match status" value="1"/>
</dbReference>
<evidence type="ECO:0000313" key="8">
    <source>
        <dbReference type="EMBL" id="KKN60360.1"/>
    </source>
</evidence>
<dbReference type="InterPro" id="IPR058240">
    <property type="entry name" value="rSAM_sf"/>
</dbReference>
<dbReference type="PROSITE" id="PS51918">
    <property type="entry name" value="RADICAL_SAM"/>
    <property type="match status" value="1"/>
</dbReference>